<evidence type="ECO:0000259" key="9">
    <source>
        <dbReference type="PROSITE" id="PS50893"/>
    </source>
</evidence>
<evidence type="ECO:0000256" key="1">
    <source>
        <dbReference type="ARBA" id="ARBA00004651"/>
    </source>
</evidence>
<dbReference type="GO" id="GO:0015421">
    <property type="term" value="F:ABC-type oligopeptide transporter activity"/>
    <property type="evidence" value="ECO:0007669"/>
    <property type="project" value="TreeGrafter"/>
</dbReference>
<dbReference type="InterPro" id="IPR017871">
    <property type="entry name" value="ABC_transporter-like_CS"/>
</dbReference>
<dbReference type="GO" id="GO:0016887">
    <property type="term" value="F:ATP hydrolysis activity"/>
    <property type="evidence" value="ECO:0007669"/>
    <property type="project" value="InterPro"/>
</dbReference>
<feature type="domain" description="ABC transporter" evidence="9">
    <location>
        <begin position="93"/>
        <end position="329"/>
    </location>
</feature>
<keyword evidence="6 10" id="KW-0067">ATP-binding</keyword>
<dbReference type="Gene3D" id="1.20.1560.10">
    <property type="entry name" value="ABC transporter type 1, transmembrane domain"/>
    <property type="match status" value="1"/>
</dbReference>
<dbReference type="FunFam" id="3.40.50.300:FF:000299">
    <property type="entry name" value="ABC transporter ATP-binding protein/permease"/>
    <property type="match status" value="1"/>
</dbReference>
<gene>
    <name evidence="10" type="ORF">AAFP95_21285</name>
</gene>
<dbReference type="PANTHER" id="PTHR43394:SF1">
    <property type="entry name" value="ATP-BINDING CASSETTE SUB-FAMILY B MEMBER 10, MITOCHONDRIAL"/>
    <property type="match status" value="1"/>
</dbReference>
<keyword evidence="8" id="KW-0472">Membrane</keyword>
<dbReference type="InterPro" id="IPR003593">
    <property type="entry name" value="AAA+_ATPase"/>
</dbReference>
<accession>A0AAU6WNX5</accession>
<dbReference type="SMART" id="SM00382">
    <property type="entry name" value="AAA"/>
    <property type="match status" value="1"/>
</dbReference>
<dbReference type="SUPFAM" id="SSF90123">
    <property type="entry name" value="ABC transporter transmembrane region"/>
    <property type="match status" value="1"/>
</dbReference>
<comment type="subcellular location">
    <subcellularLocation>
        <location evidence="1">Cell membrane</location>
        <topology evidence="1">Multi-pass membrane protein</topology>
    </subcellularLocation>
</comment>
<reference evidence="10 11" key="1">
    <citation type="submission" date="2024-04" db="EMBL/GenBank/DDBJ databases">
        <title>Genome sequencing and assembly of rice foliar adapted Chryseobacterium endophyticum OsEnb-ALM-A6.</title>
        <authorList>
            <person name="Kumar S."/>
            <person name="Javed M."/>
            <person name="Chouhan V."/>
            <person name="Charishma K."/>
            <person name="Patel A."/>
            <person name="Kumar M."/>
            <person name="Sahu K.P."/>
            <person name="Kumar A."/>
        </authorList>
    </citation>
    <scope>NUCLEOTIDE SEQUENCE [LARGE SCALE GENOMIC DNA]</scope>
    <source>
        <strain evidence="10 11">OsEnb-ALM-A6</strain>
    </source>
</reference>
<evidence type="ECO:0000256" key="3">
    <source>
        <dbReference type="ARBA" id="ARBA00022475"/>
    </source>
</evidence>
<evidence type="ECO:0000256" key="5">
    <source>
        <dbReference type="ARBA" id="ARBA00022741"/>
    </source>
</evidence>
<keyword evidence="5" id="KW-0547">Nucleotide-binding</keyword>
<evidence type="ECO:0000256" key="7">
    <source>
        <dbReference type="ARBA" id="ARBA00022989"/>
    </source>
</evidence>
<dbReference type="RefSeq" id="WP_345766407.1">
    <property type="nucleotide sequence ID" value="NZ_CP154834.1"/>
</dbReference>
<dbReference type="Pfam" id="PF00005">
    <property type="entry name" value="ABC_tran"/>
    <property type="match status" value="1"/>
</dbReference>
<keyword evidence="7" id="KW-1133">Transmembrane helix</keyword>
<dbReference type="SUPFAM" id="SSF52540">
    <property type="entry name" value="P-loop containing nucleoside triphosphate hydrolases"/>
    <property type="match status" value="1"/>
</dbReference>
<dbReference type="Gene3D" id="3.40.50.300">
    <property type="entry name" value="P-loop containing nucleotide triphosphate hydrolases"/>
    <property type="match status" value="1"/>
</dbReference>
<evidence type="ECO:0000256" key="6">
    <source>
        <dbReference type="ARBA" id="ARBA00022840"/>
    </source>
</evidence>
<evidence type="ECO:0000256" key="8">
    <source>
        <dbReference type="ARBA" id="ARBA00023136"/>
    </source>
</evidence>
<dbReference type="EMBL" id="CP154834">
    <property type="protein sequence ID" value="XAO74154.1"/>
    <property type="molecule type" value="Genomic_DNA"/>
</dbReference>
<dbReference type="PROSITE" id="PS00211">
    <property type="entry name" value="ABC_TRANSPORTER_1"/>
    <property type="match status" value="1"/>
</dbReference>
<keyword evidence="2" id="KW-0813">Transport</keyword>
<organism evidence="10 11">
    <name type="scientific">Chryseobacterium endophyticum</name>
    <dbReference type="NCBI Taxonomy" id="1854762"/>
    <lineage>
        <taxon>Bacteria</taxon>
        <taxon>Pseudomonadati</taxon>
        <taxon>Bacteroidota</taxon>
        <taxon>Flavobacteriia</taxon>
        <taxon>Flavobacteriales</taxon>
        <taxon>Weeksellaceae</taxon>
        <taxon>Chryseobacterium group</taxon>
        <taxon>Chryseobacterium</taxon>
    </lineage>
</organism>
<protein>
    <submittedName>
        <fullName evidence="10">ATP-binding cassette domain-containing protein</fullName>
    </submittedName>
</protein>
<evidence type="ECO:0000313" key="11">
    <source>
        <dbReference type="Proteomes" id="UP001463665"/>
    </source>
</evidence>
<name>A0AAU6WNX5_9FLAO</name>
<evidence type="ECO:0000313" key="10">
    <source>
        <dbReference type="EMBL" id="XAO74154.1"/>
    </source>
</evidence>
<sequence length="343" mass="38969">MNDGNLFISKIRDIALIGYSSYLVIESQMTLGLMMMISYVLGQLSAPLHQLTDYTQNFQNTRLAYNRLTDIYNKENEIKEDTEYKNIQRVDGISLENVNFKYDSGTEQLILKNINLKIEKNTTTAIVGESGSGKSTLLKLLLGFYFPTNGNLYLGENNIKNVNLTDWRTKCGVILQEGYIFSGSILDNITLSAEKPEPRRLNLALKVAELYDKVQSLPMNYNTKIGEIGISLSGGEKQRLLIARAIYKNPDFIFFDEATSSLDTINENKIINNLNIYLENRTSIIIAHRLSTIKNADQIIVLKDGEIIEKGKHDELIMNQSEYYKLIINQVQLNSQKNLQVTN</sequence>
<dbReference type="InterPro" id="IPR027417">
    <property type="entry name" value="P-loop_NTPase"/>
</dbReference>
<dbReference type="InterPro" id="IPR003439">
    <property type="entry name" value="ABC_transporter-like_ATP-bd"/>
</dbReference>
<keyword evidence="4" id="KW-0812">Transmembrane</keyword>
<dbReference type="InterPro" id="IPR039421">
    <property type="entry name" value="Type_1_exporter"/>
</dbReference>
<evidence type="ECO:0000256" key="2">
    <source>
        <dbReference type="ARBA" id="ARBA00022448"/>
    </source>
</evidence>
<dbReference type="GO" id="GO:0005524">
    <property type="term" value="F:ATP binding"/>
    <property type="evidence" value="ECO:0007669"/>
    <property type="project" value="UniProtKB-KW"/>
</dbReference>
<dbReference type="PANTHER" id="PTHR43394">
    <property type="entry name" value="ATP-DEPENDENT PERMEASE MDL1, MITOCHONDRIAL"/>
    <property type="match status" value="1"/>
</dbReference>
<proteinExistence type="predicted"/>
<dbReference type="PROSITE" id="PS50893">
    <property type="entry name" value="ABC_TRANSPORTER_2"/>
    <property type="match status" value="1"/>
</dbReference>
<keyword evidence="3" id="KW-1003">Cell membrane</keyword>
<dbReference type="AlphaFoldDB" id="A0AAU6WNX5"/>
<dbReference type="InterPro" id="IPR036640">
    <property type="entry name" value="ABC1_TM_sf"/>
</dbReference>
<dbReference type="Proteomes" id="UP001463665">
    <property type="component" value="Chromosome"/>
</dbReference>
<evidence type="ECO:0000256" key="4">
    <source>
        <dbReference type="ARBA" id="ARBA00022692"/>
    </source>
</evidence>
<dbReference type="GO" id="GO:0005886">
    <property type="term" value="C:plasma membrane"/>
    <property type="evidence" value="ECO:0007669"/>
    <property type="project" value="UniProtKB-SubCell"/>
</dbReference>
<keyword evidence="11" id="KW-1185">Reference proteome</keyword>